<evidence type="ECO:0000313" key="4">
    <source>
        <dbReference type="Proteomes" id="UP001303647"/>
    </source>
</evidence>
<sequence>MASIKQLLAFLAISAISIIPFTSAISAQQPALFHGTSVVIVPGNDTSSLANSTVLAANFFCYMAEQGYFSFGWWVDPSISSNTSHCVPDSSRFHWYEFASRLSCDAEAGTCLYSTQNVAVREPHKATPLPLPHTRKLRYVIKPVDIGNREYGQIAVSWIDDSDVKVYGVGTRQILSTDETTKFECQKAMRTLRGVYEKKKPDLAMEVDWDLCNEGVIPPEKVGPGLTTQSGEHEGIQFGDL</sequence>
<reference evidence="3" key="2">
    <citation type="submission" date="2023-05" db="EMBL/GenBank/DDBJ databases">
        <authorList>
            <consortium name="Lawrence Berkeley National Laboratory"/>
            <person name="Steindorff A."/>
            <person name="Hensen N."/>
            <person name="Bonometti L."/>
            <person name="Westerberg I."/>
            <person name="Brannstrom I.O."/>
            <person name="Guillou S."/>
            <person name="Cros-Aarteil S."/>
            <person name="Calhoun S."/>
            <person name="Haridas S."/>
            <person name="Kuo A."/>
            <person name="Mondo S."/>
            <person name="Pangilinan J."/>
            <person name="Riley R."/>
            <person name="Labutti K."/>
            <person name="Andreopoulos B."/>
            <person name="Lipzen A."/>
            <person name="Chen C."/>
            <person name="Yanf M."/>
            <person name="Daum C."/>
            <person name="Ng V."/>
            <person name="Clum A."/>
            <person name="Ohm R."/>
            <person name="Martin F."/>
            <person name="Silar P."/>
            <person name="Natvig D."/>
            <person name="Lalanne C."/>
            <person name="Gautier V."/>
            <person name="Ament-Velasquez S.L."/>
            <person name="Kruys A."/>
            <person name="Hutchinson M.I."/>
            <person name="Powell A.J."/>
            <person name="Barry K."/>
            <person name="Miller A.N."/>
            <person name="Grigoriev I.V."/>
            <person name="Debuchy R."/>
            <person name="Gladieux P."/>
            <person name="Thoren M.H."/>
            <person name="Johannesson H."/>
        </authorList>
    </citation>
    <scope>NUCLEOTIDE SEQUENCE</scope>
    <source>
        <strain evidence="3">CBS 359.72</strain>
    </source>
</reference>
<evidence type="ECO:0000256" key="2">
    <source>
        <dbReference type="SAM" id="SignalP"/>
    </source>
</evidence>
<dbReference type="Proteomes" id="UP001303647">
    <property type="component" value="Unassembled WGS sequence"/>
</dbReference>
<gene>
    <name evidence="3" type="ORF">C7999DRAFT_34633</name>
</gene>
<feature type="chain" id="PRO_5042862419" evidence="2">
    <location>
        <begin position="25"/>
        <end position="241"/>
    </location>
</feature>
<feature type="region of interest" description="Disordered" evidence="1">
    <location>
        <begin position="220"/>
        <end position="241"/>
    </location>
</feature>
<proteinExistence type="predicted"/>
<comment type="caution">
    <text evidence="3">The sequence shown here is derived from an EMBL/GenBank/DDBJ whole genome shotgun (WGS) entry which is preliminary data.</text>
</comment>
<keyword evidence="4" id="KW-1185">Reference proteome</keyword>
<dbReference type="EMBL" id="MU857715">
    <property type="protein sequence ID" value="KAK4245020.1"/>
    <property type="molecule type" value="Genomic_DNA"/>
</dbReference>
<evidence type="ECO:0000256" key="1">
    <source>
        <dbReference type="SAM" id="MobiDB-lite"/>
    </source>
</evidence>
<dbReference type="AlphaFoldDB" id="A0AAN7CNI5"/>
<evidence type="ECO:0000313" key="3">
    <source>
        <dbReference type="EMBL" id="KAK4245020.1"/>
    </source>
</evidence>
<name>A0AAN7CNI5_9PEZI</name>
<protein>
    <submittedName>
        <fullName evidence="3">Uncharacterized protein</fullName>
    </submittedName>
</protein>
<accession>A0AAN7CNI5</accession>
<keyword evidence="2" id="KW-0732">Signal</keyword>
<reference evidence="3" key="1">
    <citation type="journal article" date="2023" name="Mol. Phylogenet. Evol.">
        <title>Genome-scale phylogeny and comparative genomics of the fungal order Sordariales.</title>
        <authorList>
            <person name="Hensen N."/>
            <person name="Bonometti L."/>
            <person name="Westerberg I."/>
            <person name="Brannstrom I.O."/>
            <person name="Guillou S."/>
            <person name="Cros-Aarteil S."/>
            <person name="Calhoun S."/>
            <person name="Haridas S."/>
            <person name="Kuo A."/>
            <person name="Mondo S."/>
            <person name="Pangilinan J."/>
            <person name="Riley R."/>
            <person name="LaButti K."/>
            <person name="Andreopoulos B."/>
            <person name="Lipzen A."/>
            <person name="Chen C."/>
            <person name="Yan M."/>
            <person name="Daum C."/>
            <person name="Ng V."/>
            <person name="Clum A."/>
            <person name="Steindorff A."/>
            <person name="Ohm R.A."/>
            <person name="Martin F."/>
            <person name="Silar P."/>
            <person name="Natvig D.O."/>
            <person name="Lalanne C."/>
            <person name="Gautier V."/>
            <person name="Ament-Velasquez S.L."/>
            <person name="Kruys A."/>
            <person name="Hutchinson M.I."/>
            <person name="Powell A.J."/>
            <person name="Barry K."/>
            <person name="Miller A.N."/>
            <person name="Grigoriev I.V."/>
            <person name="Debuchy R."/>
            <person name="Gladieux P."/>
            <person name="Hiltunen Thoren M."/>
            <person name="Johannesson H."/>
        </authorList>
    </citation>
    <scope>NUCLEOTIDE SEQUENCE</scope>
    <source>
        <strain evidence="3">CBS 359.72</strain>
    </source>
</reference>
<organism evidence="3 4">
    <name type="scientific">Corynascus novoguineensis</name>
    <dbReference type="NCBI Taxonomy" id="1126955"/>
    <lineage>
        <taxon>Eukaryota</taxon>
        <taxon>Fungi</taxon>
        <taxon>Dikarya</taxon>
        <taxon>Ascomycota</taxon>
        <taxon>Pezizomycotina</taxon>
        <taxon>Sordariomycetes</taxon>
        <taxon>Sordariomycetidae</taxon>
        <taxon>Sordariales</taxon>
        <taxon>Chaetomiaceae</taxon>
        <taxon>Corynascus</taxon>
    </lineage>
</organism>
<feature type="signal peptide" evidence="2">
    <location>
        <begin position="1"/>
        <end position="24"/>
    </location>
</feature>